<dbReference type="PANTHER" id="PTHR30006:SF15">
    <property type="entry name" value="IRON-UTILIZATION PERIPLASMIC PROTEIN"/>
    <property type="match status" value="1"/>
</dbReference>
<keyword evidence="2" id="KW-0732">Signal</keyword>
<dbReference type="Gene3D" id="3.40.190.10">
    <property type="entry name" value="Periplasmic binding protein-like II"/>
    <property type="match status" value="2"/>
</dbReference>
<comment type="caution">
    <text evidence="4">The sequence shown here is derived from an EMBL/GenBank/DDBJ whole genome shotgun (WGS) entry which is preliminary data.</text>
</comment>
<evidence type="ECO:0000313" key="4">
    <source>
        <dbReference type="EMBL" id="SIQ78594.1"/>
    </source>
</evidence>
<reference evidence="4 5" key="1">
    <citation type="submission" date="2017-01" db="EMBL/GenBank/DDBJ databases">
        <authorList>
            <person name="Varghese N."/>
            <person name="Submissions S."/>
        </authorList>
    </citation>
    <scope>NUCLEOTIDE SEQUENCE [LARGE SCALE GENOMIC DNA]</scope>
    <source>
        <strain evidence="4 5">ATCC 35905</strain>
    </source>
</reference>
<dbReference type="AlphaFoldDB" id="A0A8G2CKK6"/>
<accession>A0A8G2CKK6</accession>
<evidence type="ECO:0000313" key="5">
    <source>
        <dbReference type="Proteomes" id="UP000186308"/>
    </source>
</evidence>
<organism evidence="4 5">
    <name type="scientific">Acidiphilium rubrum</name>
    <dbReference type="NCBI Taxonomy" id="526"/>
    <lineage>
        <taxon>Bacteria</taxon>
        <taxon>Pseudomonadati</taxon>
        <taxon>Pseudomonadota</taxon>
        <taxon>Alphaproteobacteria</taxon>
        <taxon>Acetobacterales</taxon>
        <taxon>Acidocellaceae</taxon>
        <taxon>Acidiphilium</taxon>
    </lineage>
</organism>
<dbReference type="RefSeq" id="WP_029311104.1">
    <property type="nucleotide sequence ID" value="NZ_FTNE01000009.1"/>
</dbReference>
<name>A0A8G2CKK6_ACIRU</name>
<comment type="similarity">
    <text evidence="1">Belongs to the bacterial solute-binding protein 1 family.</text>
</comment>
<sequence length="349" mass="36999">MNYFALSRRFGRSLVSPTLVGAFAVGALLAGGTASARAKTVLTLYSAQHPQVVGMLTKAFTAKTGIPVRVHSGEGPEIANQIVREGKRSPADVVFVENSPELTLLDQLHLLAPVAQATLAVVPATDSAANGDWLGVLERQNVLAWNPKLIRQAALPPHLRDLALPAWRGKIAIAPSDADFLPLVGAMIHAKGKAKTLAWLRGLKRNAKIYQDDESVVAAVNRGSVATGIINNYYWARLRTEMGPARTPSRIAHFAPQDVGNLINVSGAGVLASSKHKDAAQQFLAFLVSTVAQRDLAASTVDYEYPLRPGVAPNPLLDPMASLHPPAIAPVDLGNDRAAAALLQQAGLI</sequence>
<gene>
    <name evidence="4" type="ORF">SAMN05421828_10989</name>
</gene>
<keyword evidence="3" id="KW-0408">Iron</keyword>
<evidence type="ECO:0000256" key="1">
    <source>
        <dbReference type="ARBA" id="ARBA00008520"/>
    </source>
</evidence>
<dbReference type="Pfam" id="PF13416">
    <property type="entry name" value="SBP_bac_8"/>
    <property type="match status" value="1"/>
</dbReference>
<evidence type="ECO:0000256" key="2">
    <source>
        <dbReference type="ARBA" id="ARBA00022729"/>
    </source>
</evidence>
<dbReference type="InterPro" id="IPR026045">
    <property type="entry name" value="Ferric-bd"/>
</dbReference>
<keyword evidence="5" id="KW-1185">Reference proteome</keyword>
<dbReference type="EMBL" id="FTNE01000009">
    <property type="protein sequence ID" value="SIQ78594.1"/>
    <property type="molecule type" value="Genomic_DNA"/>
</dbReference>
<feature type="binding site" evidence="3">
    <location>
        <position position="233"/>
    </location>
    <ligand>
        <name>Fe cation</name>
        <dbReference type="ChEBI" id="CHEBI:24875"/>
    </ligand>
</feature>
<proteinExistence type="inferred from homology"/>
<evidence type="ECO:0000256" key="3">
    <source>
        <dbReference type="PIRSR" id="PIRSR002825-1"/>
    </source>
</evidence>
<dbReference type="Proteomes" id="UP000186308">
    <property type="component" value="Unassembled WGS sequence"/>
</dbReference>
<feature type="binding site" evidence="3">
    <location>
        <position position="234"/>
    </location>
    <ligand>
        <name>Fe cation</name>
        <dbReference type="ChEBI" id="CHEBI:24875"/>
    </ligand>
</feature>
<dbReference type="PANTHER" id="PTHR30006">
    <property type="entry name" value="THIAMINE-BINDING PERIPLASMIC PROTEIN-RELATED"/>
    <property type="match status" value="1"/>
</dbReference>
<dbReference type="OrthoDB" id="9769567at2"/>
<feature type="binding site" evidence="3">
    <location>
        <position position="49"/>
    </location>
    <ligand>
        <name>Fe cation</name>
        <dbReference type="ChEBI" id="CHEBI:24875"/>
    </ligand>
</feature>
<dbReference type="GO" id="GO:0030288">
    <property type="term" value="C:outer membrane-bounded periplasmic space"/>
    <property type="evidence" value="ECO:0007669"/>
    <property type="project" value="TreeGrafter"/>
</dbReference>
<dbReference type="InterPro" id="IPR006059">
    <property type="entry name" value="SBP"/>
</dbReference>
<dbReference type="GO" id="GO:0046872">
    <property type="term" value="F:metal ion binding"/>
    <property type="evidence" value="ECO:0007669"/>
    <property type="project" value="UniProtKB-KW"/>
</dbReference>
<feature type="binding site" evidence="3">
    <location>
        <position position="97"/>
    </location>
    <ligand>
        <name>Fe cation</name>
        <dbReference type="ChEBI" id="CHEBI:24875"/>
    </ligand>
</feature>
<dbReference type="SUPFAM" id="SSF53850">
    <property type="entry name" value="Periplasmic binding protein-like II"/>
    <property type="match status" value="1"/>
</dbReference>
<protein>
    <submittedName>
        <fullName evidence="4">Iron(III) transport system substrate-binding protein</fullName>
    </submittedName>
</protein>
<dbReference type="PIRSF" id="PIRSF002825">
    <property type="entry name" value="CfbpA"/>
    <property type="match status" value="1"/>
</dbReference>
<keyword evidence="3" id="KW-0479">Metal-binding</keyword>